<dbReference type="InterPro" id="IPR043765">
    <property type="entry name" value="DUF5711"/>
</dbReference>
<keyword evidence="1" id="KW-0812">Transmembrane</keyword>
<dbReference type="SUPFAM" id="SSF50998">
    <property type="entry name" value="Quinoprotein alcohol dehydrogenase-like"/>
    <property type="match status" value="1"/>
</dbReference>
<feature type="non-terminal residue" evidence="2">
    <location>
        <position position="346"/>
    </location>
</feature>
<comment type="caution">
    <text evidence="2">The sequence shown here is derived from an EMBL/GenBank/DDBJ whole genome shotgun (WGS) entry which is preliminary data.</text>
</comment>
<dbReference type="AlphaFoldDB" id="K1SL08"/>
<keyword evidence="1" id="KW-1133">Transmembrane helix</keyword>
<proteinExistence type="predicted"/>
<accession>K1SL08</accession>
<organism evidence="2">
    <name type="scientific">human gut metagenome</name>
    <dbReference type="NCBI Taxonomy" id="408170"/>
    <lineage>
        <taxon>unclassified sequences</taxon>
        <taxon>metagenomes</taxon>
        <taxon>organismal metagenomes</taxon>
    </lineage>
</organism>
<evidence type="ECO:0000313" key="2">
    <source>
        <dbReference type="EMBL" id="EKC58283.1"/>
    </source>
</evidence>
<dbReference type="Pfam" id="PF18975">
    <property type="entry name" value="DUF5711"/>
    <property type="match status" value="1"/>
</dbReference>
<dbReference type="InterPro" id="IPR011047">
    <property type="entry name" value="Quinoprotein_ADH-like_sf"/>
</dbReference>
<gene>
    <name evidence="2" type="ORF">LEA_13938</name>
</gene>
<feature type="transmembrane region" description="Helical" evidence="1">
    <location>
        <begin position="20"/>
        <end position="41"/>
    </location>
</feature>
<keyword evidence="1" id="KW-0472">Membrane</keyword>
<protein>
    <submittedName>
        <fullName evidence="2">Uncharacterized protein</fullName>
    </submittedName>
</protein>
<dbReference type="EMBL" id="AJWY01009468">
    <property type="protein sequence ID" value="EKC58283.1"/>
    <property type="molecule type" value="Genomic_DNA"/>
</dbReference>
<reference evidence="2" key="1">
    <citation type="journal article" date="2013" name="Environ. Microbiol.">
        <title>Microbiota from the distal guts of lean and obese adolescents exhibit partial functional redundancy besides clear differences in community structure.</title>
        <authorList>
            <person name="Ferrer M."/>
            <person name="Ruiz A."/>
            <person name="Lanza F."/>
            <person name="Haange S.B."/>
            <person name="Oberbach A."/>
            <person name="Till H."/>
            <person name="Bargiela R."/>
            <person name="Campoy C."/>
            <person name="Segura M.T."/>
            <person name="Richter M."/>
            <person name="von Bergen M."/>
            <person name="Seifert J."/>
            <person name="Suarez A."/>
        </authorList>
    </citation>
    <scope>NUCLEOTIDE SEQUENCE</scope>
</reference>
<evidence type="ECO:0000256" key="1">
    <source>
        <dbReference type="SAM" id="Phobius"/>
    </source>
</evidence>
<name>K1SL08_9ZZZZ</name>
<sequence>MKDGERKASARKKGKGQEHIVKLIKSVSTVLVILILLFIMADKFGNITFSSVGDYISSAVSGTKRGDGYPYLFDSLQVKDVKAIGSDLILINDSSTVVLDSTARKVSEIQHTYSSPLCYGNSGRVLLADIGGNTFKIMSKTKTLYEGTTDKKIISAAIGKNGTAAIATRGTNSQSDLTVYNKNQRVIFSWKCAKENIVAIDISDNGKLAAVSVVGAENGELYSRVLIFDFSYEEAVSEFDFGSDIISGVNFLKGDTLLITGENVFSIVKNKTDKQDEDLSLNSLSRISVSDNNVVAAVLSKYGSSSAKILNVYNRNGEKLFTVDITSAVKSVSCDNQRVSVLTDSE</sequence>